<name>A0A1H5PQP1_9ACTN</name>
<organism evidence="2 3">
    <name type="scientific">Jiangella alba</name>
    <dbReference type="NCBI Taxonomy" id="561176"/>
    <lineage>
        <taxon>Bacteria</taxon>
        <taxon>Bacillati</taxon>
        <taxon>Actinomycetota</taxon>
        <taxon>Actinomycetes</taxon>
        <taxon>Jiangellales</taxon>
        <taxon>Jiangellaceae</taxon>
        <taxon>Jiangella</taxon>
    </lineage>
</organism>
<gene>
    <name evidence="2" type="ORF">SAMN04488561_4909</name>
</gene>
<evidence type="ECO:0000256" key="1">
    <source>
        <dbReference type="SAM" id="MobiDB-lite"/>
    </source>
</evidence>
<dbReference type="AlphaFoldDB" id="A0A1H5PQP1"/>
<evidence type="ECO:0000313" key="2">
    <source>
        <dbReference type="EMBL" id="SEF15287.1"/>
    </source>
</evidence>
<accession>A0A1H5PQP1</accession>
<proteinExistence type="predicted"/>
<dbReference type="STRING" id="561176.SAMN04488561_4909"/>
<dbReference type="Proteomes" id="UP000181980">
    <property type="component" value="Unassembled WGS sequence"/>
</dbReference>
<feature type="region of interest" description="Disordered" evidence="1">
    <location>
        <begin position="68"/>
        <end position="95"/>
    </location>
</feature>
<reference evidence="3" key="1">
    <citation type="submission" date="2016-10" db="EMBL/GenBank/DDBJ databases">
        <authorList>
            <person name="Varghese N."/>
            <person name="Submissions S."/>
        </authorList>
    </citation>
    <scope>NUCLEOTIDE SEQUENCE [LARGE SCALE GENOMIC DNA]</scope>
    <source>
        <strain evidence="3">DSM 45237</strain>
    </source>
</reference>
<dbReference type="EMBL" id="FNUC01000004">
    <property type="protein sequence ID" value="SEF15287.1"/>
    <property type="molecule type" value="Genomic_DNA"/>
</dbReference>
<feature type="compositionally biased region" description="Low complexity" evidence="1">
    <location>
        <begin position="70"/>
        <end position="89"/>
    </location>
</feature>
<evidence type="ECO:0000313" key="3">
    <source>
        <dbReference type="Proteomes" id="UP000181980"/>
    </source>
</evidence>
<protein>
    <submittedName>
        <fullName evidence="2">Uncharacterized protein</fullName>
    </submittedName>
</protein>
<sequence length="95" mass="9428">MSAACLRADHVRAAGAGRRGVGAVGLRSVRVGPGSVPARLGGSPTLRAGADNVRAIAPRATGLLRPAGLRATAPRATGPRRPAGVRPAPELGRPA</sequence>
<keyword evidence="3" id="KW-1185">Reference proteome</keyword>